<reference evidence="1" key="1">
    <citation type="journal article" date="2013" name="PLoS ONE">
        <title>Metagenomic insights into the carbohydrate-active enzymes carried by the microorganisms adhering to solid digesta in the rumen of cows.</title>
        <authorList>
            <person name="Wang L."/>
            <person name="Hatem A."/>
            <person name="Catalyurek U.V."/>
            <person name="Morrison M."/>
            <person name="Yu Z."/>
        </authorList>
    </citation>
    <scope>NUCLEOTIDE SEQUENCE</scope>
</reference>
<feature type="non-terminal residue" evidence="1">
    <location>
        <position position="61"/>
    </location>
</feature>
<sequence length="61" mass="6809">MGVPPFCYHSERYYIVILLEREGEQTDLSGSLPAQTGFLRVSVNVTDAWFAAGSRRMAAKD</sequence>
<dbReference type="AlphaFoldDB" id="W0FIU8"/>
<proteinExistence type="predicted"/>
<name>W0FIU8_9BACT</name>
<evidence type="ECO:0000313" key="1">
    <source>
        <dbReference type="EMBL" id="AHF24761.1"/>
    </source>
</evidence>
<dbReference type="EMBL" id="KC246805">
    <property type="protein sequence ID" value="AHF24761.1"/>
    <property type="molecule type" value="Genomic_DNA"/>
</dbReference>
<protein>
    <submittedName>
        <fullName evidence="1">Uncharacterized protein</fullName>
    </submittedName>
</protein>
<accession>W0FIU8</accession>
<organism evidence="1">
    <name type="scientific">uncultured bacterium Contig1495</name>
    <dbReference type="NCBI Taxonomy" id="1393440"/>
    <lineage>
        <taxon>Bacteria</taxon>
        <taxon>environmental samples</taxon>
    </lineage>
</organism>